<dbReference type="AlphaFoldDB" id="A0A7G7XC11"/>
<dbReference type="PROSITE" id="PS50110">
    <property type="entry name" value="RESPONSE_REGULATORY"/>
    <property type="match status" value="1"/>
</dbReference>
<dbReference type="SMART" id="SM00448">
    <property type="entry name" value="REC"/>
    <property type="match status" value="1"/>
</dbReference>
<feature type="domain" description="EAL" evidence="3">
    <location>
        <begin position="140"/>
        <end position="393"/>
    </location>
</feature>
<accession>A0A7G7XC11</accession>
<feature type="modified residue" description="4-aspartylphosphate" evidence="1">
    <location>
        <position position="56"/>
    </location>
</feature>
<dbReference type="PROSITE" id="PS50883">
    <property type="entry name" value="EAL"/>
    <property type="match status" value="1"/>
</dbReference>
<dbReference type="InterPro" id="IPR001789">
    <property type="entry name" value="Sig_transdc_resp-reg_receiver"/>
</dbReference>
<evidence type="ECO:0000259" key="3">
    <source>
        <dbReference type="PROSITE" id="PS50883"/>
    </source>
</evidence>
<feature type="domain" description="Response regulatory" evidence="2">
    <location>
        <begin position="5"/>
        <end position="126"/>
    </location>
</feature>
<evidence type="ECO:0000313" key="5">
    <source>
        <dbReference type="Proteomes" id="UP000515277"/>
    </source>
</evidence>
<gene>
    <name evidence="4" type="ORF">GGI48_30470</name>
</gene>
<keyword evidence="1" id="KW-0597">Phosphoprotein</keyword>
<dbReference type="GO" id="GO:0071111">
    <property type="term" value="F:cyclic-guanylate-specific phosphodiesterase activity"/>
    <property type="evidence" value="ECO:0007669"/>
    <property type="project" value="InterPro"/>
</dbReference>
<dbReference type="CDD" id="cd01948">
    <property type="entry name" value="EAL"/>
    <property type="match status" value="1"/>
</dbReference>
<dbReference type="SMART" id="SM00052">
    <property type="entry name" value="EAL"/>
    <property type="match status" value="1"/>
</dbReference>
<organism evidence="4 5">
    <name type="scientific">Pseudomonas protegens</name>
    <dbReference type="NCBI Taxonomy" id="380021"/>
    <lineage>
        <taxon>Bacteria</taxon>
        <taxon>Pseudomonadati</taxon>
        <taxon>Pseudomonadota</taxon>
        <taxon>Gammaproteobacteria</taxon>
        <taxon>Pseudomonadales</taxon>
        <taxon>Pseudomonadaceae</taxon>
        <taxon>Pseudomonas</taxon>
    </lineage>
</organism>
<name>A0A7G7XC11_9PSED</name>
<dbReference type="Pfam" id="PF00563">
    <property type="entry name" value="EAL"/>
    <property type="match status" value="1"/>
</dbReference>
<dbReference type="InterPro" id="IPR050706">
    <property type="entry name" value="Cyclic-di-GMP_PDE-like"/>
</dbReference>
<dbReference type="Gene3D" id="3.40.50.2300">
    <property type="match status" value="1"/>
</dbReference>
<dbReference type="SUPFAM" id="SSF141868">
    <property type="entry name" value="EAL domain-like"/>
    <property type="match status" value="1"/>
</dbReference>
<reference evidence="5" key="1">
    <citation type="journal article" date="2020" name="Microbiol. Resour. Announc.">
        <title>Complete genome sequences of four natural Pseudomonas isolates that catabolize a wide range of aromatic compounds relevant to lignin valorization.</title>
        <authorList>
            <person name="Hatmaker E.A."/>
            <person name="Presley G."/>
            <person name="Cannon O."/>
            <person name="Guss A.M."/>
            <person name="Elkins J.G."/>
        </authorList>
    </citation>
    <scope>NUCLEOTIDE SEQUENCE [LARGE SCALE GENOMIC DNA]</scope>
    <source>
        <strain evidence="5">H1F5C</strain>
    </source>
</reference>
<dbReference type="EMBL" id="CP060201">
    <property type="protein sequence ID" value="QNH77506.1"/>
    <property type="molecule type" value="Genomic_DNA"/>
</dbReference>
<dbReference type="PANTHER" id="PTHR33121">
    <property type="entry name" value="CYCLIC DI-GMP PHOSPHODIESTERASE PDEF"/>
    <property type="match status" value="1"/>
</dbReference>
<dbReference type="Proteomes" id="UP000515277">
    <property type="component" value="Chromosome"/>
</dbReference>
<evidence type="ECO:0000256" key="1">
    <source>
        <dbReference type="PROSITE-ProRule" id="PRU00169"/>
    </source>
</evidence>
<dbReference type="InterPro" id="IPR035919">
    <property type="entry name" value="EAL_sf"/>
</dbReference>
<dbReference type="RefSeq" id="WP_179601700.1">
    <property type="nucleotide sequence ID" value="NZ_CP060201.1"/>
</dbReference>
<dbReference type="PANTHER" id="PTHR33121:SF70">
    <property type="entry name" value="SIGNALING PROTEIN YKOW"/>
    <property type="match status" value="1"/>
</dbReference>
<sequence length="395" mass="43150">MPELSVLVLEDQPFQRLVAVSALRKAGIGLVCEAADGNEALTALKVSGGVDIAICDLRMRGMDGLTFLHHASQSGLLRSVILSSDLDPVLRQATVSMIQSLGLEFLGDLGKPFNLGRAKLLLRRYSRPQVIPSTLVDGPAALCASEVQRGLNNGEFEAYYQPKVHLVTGQLKGAEVLARWNHPHLGILPPIRFLPIMEAHDLVGQLFNSLLSQGLALQKELSQLLQPVELAFNLHVSQLASMELVEHINQSLEQSQLPARGLMFEVTESGLVLAPASSLETLVRLRLLGCGLAMDDFGAGYSSLERLCEFPFSQVKLDASFVRKLDFQPRSRAIIRSSVSLCESLGLSLVIEGVETREQSEQLRELGCTLAQGFLFARPMPGKHFISYCQDQSAK</sequence>
<evidence type="ECO:0000259" key="2">
    <source>
        <dbReference type="PROSITE" id="PS50110"/>
    </source>
</evidence>
<dbReference type="InterPro" id="IPR001633">
    <property type="entry name" value="EAL_dom"/>
</dbReference>
<dbReference type="Gene3D" id="3.20.20.450">
    <property type="entry name" value="EAL domain"/>
    <property type="match status" value="1"/>
</dbReference>
<proteinExistence type="predicted"/>
<evidence type="ECO:0000313" key="4">
    <source>
        <dbReference type="EMBL" id="QNH77506.1"/>
    </source>
</evidence>
<protein>
    <submittedName>
        <fullName evidence="4">EAL domain-containing response regulator</fullName>
    </submittedName>
</protein>
<dbReference type="SUPFAM" id="SSF52172">
    <property type="entry name" value="CheY-like"/>
    <property type="match status" value="1"/>
</dbReference>
<dbReference type="GO" id="GO:0000160">
    <property type="term" value="P:phosphorelay signal transduction system"/>
    <property type="evidence" value="ECO:0007669"/>
    <property type="project" value="InterPro"/>
</dbReference>
<dbReference type="Pfam" id="PF00072">
    <property type="entry name" value="Response_reg"/>
    <property type="match status" value="1"/>
</dbReference>
<dbReference type="InterPro" id="IPR011006">
    <property type="entry name" value="CheY-like_superfamily"/>
</dbReference>